<dbReference type="AlphaFoldDB" id="A0AAD3NT50"/>
<gene>
    <name evidence="1" type="ORF">SUGI_1497950</name>
</gene>
<dbReference type="EMBL" id="BSEH01000759">
    <property type="protein sequence ID" value="GLJ59226.1"/>
    <property type="molecule type" value="Genomic_DNA"/>
</dbReference>
<evidence type="ECO:0000313" key="2">
    <source>
        <dbReference type="Proteomes" id="UP001234787"/>
    </source>
</evidence>
<accession>A0AAD3NT50</accession>
<proteinExistence type="predicted"/>
<keyword evidence="2" id="KW-1185">Reference proteome</keyword>
<name>A0AAD3NT50_CRYJA</name>
<comment type="caution">
    <text evidence="1">The sequence shown here is derived from an EMBL/GenBank/DDBJ whole genome shotgun (WGS) entry which is preliminary data.</text>
</comment>
<dbReference type="Proteomes" id="UP001234787">
    <property type="component" value="Unassembled WGS sequence"/>
</dbReference>
<organism evidence="1 2">
    <name type="scientific">Cryptomeria japonica</name>
    <name type="common">Japanese cedar</name>
    <name type="synonym">Cupressus japonica</name>
    <dbReference type="NCBI Taxonomy" id="3369"/>
    <lineage>
        <taxon>Eukaryota</taxon>
        <taxon>Viridiplantae</taxon>
        <taxon>Streptophyta</taxon>
        <taxon>Embryophyta</taxon>
        <taxon>Tracheophyta</taxon>
        <taxon>Spermatophyta</taxon>
        <taxon>Pinopsida</taxon>
        <taxon>Pinidae</taxon>
        <taxon>Conifers II</taxon>
        <taxon>Cupressales</taxon>
        <taxon>Cupressaceae</taxon>
        <taxon>Cryptomeria</taxon>
    </lineage>
</organism>
<sequence length="113" mass="12826">MLSNLRPLPYRNDLKTYLSPKRLLSQKGRMKERETIAALQGSSKALCMHQDWERKSFRCDPYSSLPPARPEAGFNDQLDLTNIPVLKLCGKAPKGSRCNDCSFPPARIVGRYD</sequence>
<evidence type="ECO:0000313" key="1">
    <source>
        <dbReference type="EMBL" id="GLJ59226.1"/>
    </source>
</evidence>
<protein>
    <submittedName>
        <fullName evidence="1">Uncharacterized protein</fullName>
    </submittedName>
</protein>
<reference evidence="1" key="1">
    <citation type="submission" date="2022-12" db="EMBL/GenBank/DDBJ databases">
        <title>Chromosome-Level Genome Assembly of Japanese Cedar (Cryptomeriajaponica D. Don).</title>
        <authorList>
            <person name="Fujino T."/>
            <person name="Yamaguchi K."/>
            <person name="Yokoyama T."/>
            <person name="Hamanaka T."/>
            <person name="Harazono Y."/>
            <person name="Kamada H."/>
            <person name="Kobayashi W."/>
            <person name="Ujino-Ihara T."/>
            <person name="Uchiyama K."/>
            <person name="Matsumoto A."/>
            <person name="Izuno A."/>
            <person name="Tsumura Y."/>
            <person name="Toyoda A."/>
            <person name="Shigenobu S."/>
            <person name="Moriguchi Y."/>
            <person name="Ueno S."/>
            <person name="Kasahara M."/>
        </authorList>
    </citation>
    <scope>NUCLEOTIDE SEQUENCE</scope>
</reference>